<dbReference type="Proteomes" id="UP000800094">
    <property type="component" value="Unassembled WGS sequence"/>
</dbReference>
<evidence type="ECO:0000259" key="2">
    <source>
        <dbReference type="PROSITE" id="PS50003"/>
    </source>
</evidence>
<dbReference type="InterPro" id="IPR001849">
    <property type="entry name" value="PH_domain"/>
</dbReference>
<dbReference type="SMART" id="SM00233">
    <property type="entry name" value="PH"/>
    <property type="match status" value="1"/>
</dbReference>
<dbReference type="GeneID" id="54586226"/>
<accession>A0A6A6IVB5</accession>
<feature type="compositionally biased region" description="Polar residues" evidence="1">
    <location>
        <begin position="189"/>
        <end position="207"/>
    </location>
</feature>
<dbReference type="Gene3D" id="3.80.10.10">
    <property type="entry name" value="Ribonuclease Inhibitor"/>
    <property type="match status" value="1"/>
</dbReference>
<dbReference type="PROSITE" id="PS50003">
    <property type="entry name" value="PH_DOMAIN"/>
    <property type="match status" value="1"/>
</dbReference>
<sequence length="1158" mass="129287">MSKEGRESKRRSFFARSSLGALTGLQNSKDDSEPANLLRKRRTASLMTNLSAASQLVEEDALDGSTIAETPVSPARTPVSRGSGSGAHTGSAFGSIKGFRLPDDCGEPLSATSSRSRTFSNNWPSGDDTLRNRQVLHHGEVQTSSSMFRKKKEYMVLTETHLIRFKTQQKAAEAFSGIPSPYIRTASYRHTQNSSTGSSHELQSIASDHSGDRDLGTPLRQIVAAYHLDDGRPHFAFEIFYLDDESNHASSMTLQFGDPDDMHGWLAKIREAANRVRLADSNPLSAYNSHLAARVVEAERDYVPPHYAIYKVVQRPLGKSTSRSSSDDLSKALASVCFLAIGVHKVHLIPLFKPPSQRSSSPSLVSNNAQSSYGILNITELRVSEVDDTFELTFRMPLQKPKVLHLASLASHDIAVRLRYVEENLRPEWESRPYQFIVPDDVKHDILRQASPHPIDHESLDRTLIGYCVAYDVKPENIRYQVTFPPEDCPRFELLRPVGLRRTQYTALELLAVMRSLRYNEGFGGISFKDVHLDALNGLCDEYGAEHVCTKTKRGTYVRMDAEELGRSCLLVQEIRALAVTSRKLRRLDFSSCITRKPRDHLDSISKARDIGCGIVEALFPLCKYQTTNVDWIALNNIHLGDTDLDYLVAAAVERSCHLRALELSGCGLTDRTLSLILDSLRPQETTLEAIDLSSNPFRLSPAMFDSQIGVFGYLTKLNLSHVARTSGPEPLITVETFQAWRLQELILSGTSLNAAMVDAIASYLVNYKQSAALRELRLDHCYLTGKDVAYLLHSMSEGPGKARQLHLDVSENNIEEHLDELTSAIANGIAPSSLTIRLIEFEEEADFRKMVLALAKNNTIKHLDISRASLPCDALEETCQALEKMFAENKTLEWLDISGEDSRLETTKLGVGINKALRGLQRNRTLRVLFIKYQKLGLQGASTLADVLKVNTTLQQLYCENNGIPLQGFTDLVNALHRNTTLLYLPGMHESRQMALKQTEDQVKALRDDTATHTQSRSLSVRSKIAHKVSGRPAKDRALPMGLSDQDIKAALGLVDESWERQEYRLQQYLQRNYNIANGVPTAMDVDDEEFERPDTATSLTKIVEKVKFESTPTAEKDLQLGSVAENRHHEATPLEKDIEMSFSQNLNAFGRPRLPS</sequence>
<organism evidence="3 4">
    <name type="scientific">Trematosphaeria pertusa</name>
    <dbReference type="NCBI Taxonomy" id="390896"/>
    <lineage>
        <taxon>Eukaryota</taxon>
        <taxon>Fungi</taxon>
        <taxon>Dikarya</taxon>
        <taxon>Ascomycota</taxon>
        <taxon>Pezizomycotina</taxon>
        <taxon>Dothideomycetes</taxon>
        <taxon>Pleosporomycetidae</taxon>
        <taxon>Pleosporales</taxon>
        <taxon>Massarineae</taxon>
        <taxon>Trematosphaeriaceae</taxon>
        <taxon>Trematosphaeria</taxon>
    </lineage>
</organism>
<feature type="domain" description="PH" evidence="2">
    <location>
        <begin position="134"/>
        <end position="274"/>
    </location>
</feature>
<name>A0A6A6IVB5_9PLEO</name>
<evidence type="ECO:0000256" key="1">
    <source>
        <dbReference type="SAM" id="MobiDB-lite"/>
    </source>
</evidence>
<feature type="region of interest" description="Disordered" evidence="1">
    <location>
        <begin position="104"/>
        <end position="131"/>
    </location>
</feature>
<dbReference type="SUPFAM" id="SSF50729">
    <property type="entry name" value="PH domain-like"/>
    <property type="match status" value="1"/>
</dbReference>
<feature type="compositionally biased region" description="Polar residues" evidence="1">
    <location>
        <begin position="110"/>
        <end position="124"/>
    </location>
</feature>
<feature type="region of interest" description="Disordered" evidence="1">
    <location>
        <begin position="64"/>
        <end position="91"/>
    </location>
</feature>
<reference evidence="3" key="1">
    <citation type="journal article" date="2020" name="Stud. Mycol.">
        <title>101 Dothideomycetes genomes: a test case for predicting lifestyles and emergence of pathogens.</title>
        <authorList>
            <person name="Haridas S."/>
            <person name="Albert R."/>
            <person name="Binder M."/>
            <person name="Bloem J."/>
            <person name="Labutti K."/>
            <person name="Salamov A."/>
            <person name="Andreopoulos B."/>
            <person name="Baker S."/>
            <person name="Barry K."/>
            <person name="Bills G."/>
            <person name="Bluhm B."/>
            <person name="Cannon C."/>
            <person name="Castanera R."/>
            <person name="Culley D."/>
            <person name="Daum C."/>
            <person name="Ezra D."/>
            <person name="Gonzalez J."/>
            <person name="Henrissat B."/>
            <person name="Kuo A."/>
            <person name="Liang C."/>
            <person name="Lipzen A."/>
            <person name="Lutzoni F."/>
            <person name="Magnuson J."/>
            <person name="Mondo S."/>
            <person name="Nolan M."/>
            <person name="Ohm R."/>
            <person name="Pangilinan J."/>
            <person name="Park H.-J."/>
            <person name="Ramirez L."/>
            <person name="Alfaro M."/>
            <person name="Sun H."/>
            <person name="Tritt A."/>
            <person name="Yoshinaga Y."/>
            <person name="Zwiers L.-H."/>
            <person name="Turgeon B."/>
            <person name="Goodwin S."/>
            <person name="Spatafora J."/>
            <person name="Crous P."/>
            <person name="Grigoriev I."/>
        </authorList>
    </citation>
    <scope>NUCLEOTIDE SEQUENCE</scope>
    <source>
        <strain evidence="3">CBS 122368</strain>
    </source>
</reference>
<feature type="region of interest" description="Disordered" evidence="1">
    <location>
        <begin position="189"/>
        <end position="213"/>
    </location>
</feature>
<gene>
    <name evidence="3" type="ORF">BU26DRAFT_561285</name>
</gene>
<evidence type="ECO:0000313" key="4">
    <source>
        <dbReference type="Proteomes" id="UP000800094"/>
    </source>
</evidence>
<dbReference type="OrthoDB" id="120976at2759"/>
<feature type="region of interest" description="Disordered" evidence="1">
    <location>
        <begin position="1011"/>
        <end position="1040"/>
    </location>
</feature>
<proteinExistence type="predicted"/>
<dbReference type="InterPro" id="IPR057334">
    <property type="entry name" value="PH_2nd_LRR"/>
</dbReference>
<dbReference type="SMART" id="SM00368">
    <property type="entry name" value="LRR_RI"/>
    <property type="match status" value="4"/>
</dbReference>
<dbReference type="AlphaFoldDB" id="A0A6A6IVB5"/>
<dbReference type="SUPFAM" id="SSF52047">
    <property type="entry name" value="RNI-like"/>
    <property type="match status" value="1"/>
</dbReference>
<dbReference type="EMBL" id="ML987191">
    <property type="protein sequence ID" value="KAF2254027.1"/>
    <property type="molecule type" value="Genomic_DNA"/>
</dbReference>
<dbReference type="RefSeq" id="XP_033689031.1">
    <property type="nucleotide sequence ID" value="XM_033832896.1"/>
</dbReference>
<dbReference type="InterPro" id="IPR052394">
    <property type="entry name" value="LRR-containing"/>
</dbReference>
<protein>
    <submittedName>
        <fullName evidence="3">Leucine rich repeat protein-like protein</fullName>
    </submittedName>
</protein>
<dbReference type="InterPro" id="IPR032675">
    <property type="entry name" value="LRR_dom_sf"/>
</dbReference>
<feature type="compositionally biased region" description="Polar residues" evidence="1">
    <location>
        <begin position="1013"/>
        <end position="1022"/>
    </location>
</feature>
<dbReference type="PANTHER" id="PTHR24114:SF2">
    <property type="entry name" value="F-BOX DOMAIN-CONTAINING PROTEIN-RELATED"/>
    <property type="match status" value="1"/>
</dbReference>
<dbReference type="Pfam" id="PF25353">
    <property type="entry name" value="PH_2nd_LRR"/>
    <property type="match status" value="1"/>
</dbReference>
<dbReference type="PANTHER" id="PTHR24114">
    <property type="entry name" value="LEUCINE RICH REPEAT FAMILY PROTEIN"/>
    <property type="match status" value="1"/>
</dbReference>
<evidence type="ECO:0000313" key="3">
    <source>
        <dbReference type="EMBL" id="KAF2254027.1"/>
    </source>
</evidence>
<keyword evidence="4" id="KW-1185">Reference proteome</keyword>